<name>A0A6G0S0Q9_9STRA</name>
<comment type="caution">
    <text evidence="1">The sequence shown here is derived from an EMBL/GenBank/DDBJ whole genome shotgun (WGS) entry which is preliminary data.</text>
</comment>
<dbReference type="Proteomes" id="UP000486351">
    <property type="component" value="Unassembled WGS sequence"/>
</dbReference>
<dbReference type="AlphaFoldDB" id="A0A6G0S0Q9"/>
<proteinExistence type="predicted"/>
<evidence type="ECO:0000313" key="1">
    <source>
        <dbReference type="EMBL" id="KAE9346968.1"/>
    </source>
</evidence>
<reference evidence="1 2" key="1">
    <citation type="submission" date="2018-09" db="EMBL/GenBank/DDBJ databases">
        <title>Genomic investigation of the strawberry pathogen Phytophthora fragariae indicates pathogenicity is determined by transcriptional variation in three key races.</title>
        <authorList>
            <person name="Adams T.M."/>
            <person name="Armitage A.D."/>
            <person name="Sobczyk M.K."/>
            <person name="Bates H.J."/>
            <person name="Dunwell J.M."/>
            <person name="Nellist C.F."/>
            <person name="Harrison R.J."/>
        </authorList>
    </citation>
    <scope>NUCLEOTIDE SEQUENCE [LARGE SCALE GENOMIC DNA]</scope>
    <source>
        <strain evidence="1 2">NOV-77</strain>
    </source>
</reference>
<organism evidence="1 2">
    <name type="scientific">Phytophthora fragariae</name>
    <dbReference type="NCBI Taxonomy" id="53985"/>
    <lineage>
        <taxon>Eukaryota</taxon>
        <taxon>Sar</taxon>
        <taxon>Stramenopiles</taxon>
        <taxon>Oomycota</taxon>
        <taxon>Peronosporomycetes</taxon>
        <taxon>Peronosporales</taxon>
        <taxon>Peronosporaceae</taxon>
        <taxon>Phytophthora</taxon>
    </lineage>
</organism>
<gene>
    <name evidence="1" type="ORF">PF008_g8028</name>
</gene>
<evidence type="ECO:0000313" key="2">
    <source>
        <dbReference type="Proteomes" id="UP000486351"/>
    </source>
</evidence>
<protein>
    <submittedName>
        <fullName evidence="1">Uncharacterized protein</fullName>
    </submittedName>
</protein>
<accession>A0A6G0S0Q9</accession>
<sequence length="89" mass="8822">MTACGGGRGRLVVSVDGGWQAGAGNGVRLVAAEDGGGARAAAEDGGELRASSEAVGGKRRRWAAEDVKWRVTAGASEEFGRMCAAGDGG</sequence>
<dbReference type="EMBL" id="QXFY01000352">
    <property type="protein sequence ID" value="KAE9346968.1"/>
    <property type="molecule type" value="Genomic_DNA"/>
</dbReference>